<evidence type="ECO:0000313" key="8">
    <source>
        <dbReference type="Proteomes" id="UP001595629"/>
    </source>
</evidence>
<comment type="subcellular location">
    <subcellularLocation>
        <location evidence="1">Cell outer membrane</location>
    </subcellularLocation>
</comment>
<comment type="similarity">
    <text evidence="2">Belongs to the MipA/OmpV family.</text>
</comment>
<gene>
    <name evidence="7" type="ORF">ACFORG_07810</name>
</gene>
<evidence type="ECO:0000256" key="6">
    <source>
        <dbReference type="SAM" id="SignalP"/>
    </source>
</evidence>
<feature type="chain" id="PRO_5045809356" evidence="6">
    <location>
        <begin position="23"/>
        <end position="283"/>
    </location>
</feature>
<evidence type="ECO:0000313" key="7">
    <source>
        <dbReference type="EMBL" id="MFC3613664.1"/>
    </source>
</evidence>
<dbReference type="PANTHER" id="PTHR38776">
    <property type="entry name" value="MLTA-INTERACTING PROTEIN-RELATED"/>
    <property type="match status" value="1"/>
</dbReference>
<evidence type="ECO:0000256" key="4">
    <source>
        <dbReference type="ARBA" id="ARBA00023136"/>
    </source>
</evidence>
<dbReference type="PANTHER" id="PTHR38776:SF1">
    <property type="entry name" value="MLTA-INTERACTING PROTEIN-RELATED"/>
    <property type="match status" value="1"/>
</dbReference>
<dbReference type="InterPro" id="IPR010583">
    <property type="entry name" value="MipA"/>
</dbReference>
<dbReference type="EMBL" id="JBHRXI010000006">
    <property type="protein sequence ID" value="MFC3613664.1"/>
    <property type="molecule type" value="Genomic_DNA"/>
</dbReference>
<evidence type="ECO:0000256" key="1">
    <source>
        <dbReference type="ARBA" id="ARBA00004442"/>
    </source>
</evidence>
<dbReference type="RefSeq" id="WP_386734850.1">
    <property type="nucleotide sequence ID" value="NZ_JBHRXI010000006.1"/>
</dbReference>
<name>A0ABV7TDK5_9RHOB</name>
<feature type="signal peptide" evidence="6">
    <location>
        <begin position="1"/>
        <end position="22"/>
    </location>
</feature>
<accession>A0ABV7TDK5</accession>
<proteinExistence type="inferred from homology"/>
<evidence type="ECO:0000256" key="2">
    <source>
        <dbReference type="ARBA" id="ARBA00005722"/>
    </source>
</evidence>
<evidence type="ECO:0000256" key="3">
    <source>
        <dbReference type="ARBA" id="ARBA00022729"/>
    </source>
</evidence>
<dbReference type="Pfam" id="PF06629">
    <property type="entry name" value="MipA"/>
    <property type="match status" value="1"/>
</dbReference>
<keyword evidence="8" id="KW-1185">Reference proteome</keyword>
<comment type="caution">
    <text evidence="7">The sequence shown here is derived from an EMBL/GenBank/DDBJ whole genome shotgun (WGS) entry which is preliminary data.</text>
</comment>
<evidence type="ECO:0000256" key="5">
    <source>
        <dbReference type="ARBA" id="ARBA00023237"/>
    </source>
</evidence>
<keyword evidence="4" id="KW-0472">Membrane</keyword>
<reference evidence="8" key="1">
    <citation type="journal article" date="2019" name="Int. J. Syst. Evol. Microbiol.">
        <title>The Global Catalogue of Microorganisms (GCM) 10K type strain sequencing project: providing services to taxonomists for standard genome sequencing and annotation.</title>
        <authorList>
            <consortium name="The Broad Institute Genomics Platform"/>
            <consortium name="The Broad Institute Genome Sequencing Center for Infectious Disease"/>
            <person name="Wu L."/>
            <person name="Ma J."/>
        </authorList>
    </citation>
    <scope>NUCLEOTIDE SEQUENCE [LARGE SCALE GENOMIC DNA]</scope>
    <source>
        <strain evidence="8">KCTC 42911</strain>
    </source>
</reference>
<protein>
    <submittedName>
        <fullName evidence="7">MipA/OmpV family protein</fullName>
    </submittedName>
</protein>
<dbReference type="Proteomes" id="UP001595629">
    <property type="component" value="Unassembled WGS sequence"/>
</dbReference>
<organism evidence="7 8">
    <name type="scientific">Lutimaribacter marinistellae</name>
    <dbReference type="NCBI Taxonomy" id="1820329"/>
    <lineage>
        <taxon>Bacteria</taxon>
        <taxon>Pseudomonadati</taxon>
        <taxon>Pseudomonadota</taxon>
        <taxon>Alphaproteobacteria</taxon>
        <taxon>Rhodobacterales</taxon>
        <taxon>Roseobacteraceae</taxon>
        <taxon>Lutimaribacter</taxon>
    </lineage>
</organism>
<keyword evidence="5" id="KW-0998">Cell outer membrane</keyword>
<sequence>MLLKKLLPVVAASCFLANAVAAQDTTTAQENAFDDGLRYGTLSTRSTDRRLIFTFLLGGESRPSYFGSGDNEGIVKFSPNLLSLNLGQLQLGDEADAFDDDPNDFPLGLVLGASFRYIGDREAADHPELTGMQDLDAALEVGGKIGYAWPKVEAFADVRYGVTGHKSWVGELSAYYVARPADKFVLRFGPRLLFGTDRYTSTYFGVTPAEAAASAFNAYNAGGGLVSAGVEMIGTYQISDRWWLEGRARWDKLQGDAASSPIVVDDEMLTVSLGLRRAFVLDF</sequence>
<keyword evidence="3 6" id="KW-0732">Signal</keyword>